<evidence type="ECO:0000256" key="2">
    <source>
        <dbReference type="SAM" id="MobiDB-lite"/>
    </source>
</evidence>
<feature type="compositionally biased region" description="Acidic residues" evidence="2">
    <location>
        <begin position="1739"/>
        <end position="1789"/>
    </location>
</feature>
<dbReference type="Pfam" id="PF25481">
    <property type="entry name" value="Nucleoprot-TPR"/>
    <property type="match status" value="1"/>
</dbReference>
<feature type="region of interest" description="Disordered" evidence="2">
    <location>
        <begin position="1580"/>
        <end position="1599"/>
    </location>
</feature>
<evidence type="ECO:0000256" key="1">
    <source>
        <dbReference type="SAM" id="Coils"/>
    </source>
</evidence>
<feature type="compositionally biased region" description="Low complexity" evidence="2">
    <location>
        <begin position="1584"/>
        <end position="1599"/>
    </location>
</feature>
<feature type="compositionally biased region" description="Polar residues" evidence="2">
    <location>
        <begin position="1944"/>
        <end position="1954"/>
    </location>
</feature>
<dbReference type="GO" id="GO:0017056">
    <property type="term" value="F:structural constituent of nuclear pore"/>
    <property type="evidence" value="ECO:0007669"/>
    <property type="project" value="TreeGrafter"/>
</dbReference>
<feature type="coiled-coil region" evidence="1">
    <location>
        <begin position="24"/>
        <end position="100"/>
    </location>
</feature>
<feature type="compositionally biased region" description="Basic residues" evidence="2">
    <location>
        <begin position="1955"/>
        <end position="1964"/>
    </location>
</feature>
<reference evidence="5" key="3">
    <citation type="submission" date="2022-06" db="UniProtKB">
        <authorList>
            <consortium name="EnsemblMetazoa"/>
        </authorList>
    </citation>
    <scope>IDENTIFICATION</scope>
</reference>
<proteinExistence type="predicted"/>
<evidence type="ECO:0000313" key="6">
    <source>
        <dbReference type="Proteomes" id="UP000070412"/>
    </source>
</evidence>
<dbReference type="GO" id="GO:0005643">
    <property type="term" value="C:nuclear pore"/>
    <property type="evidence" value="ECO:0007669"/>
    <property type="project" value="TreeGrafter"/>
</dbReference>
<feature type="compositionally biased region" description="Polar residues" evidence="2">
    <location>
        <begin position="1608"/>
        <end position="1621"/>
    </location>
</feature>
<dbReference type="PANTHER" id="PTHR18898">
    <property type="entry name" value="NUCLEOPROTEIN TPR-RELATED"/>
    <property type="match status" value="1"/>
</dbReference>
<name>A0A834VBZ6_SARSC</name>
<feature type="coiled-coil region" evidence="1">
    <location>
        <begin position="402"/>
        <end position="450"/>
    </location>
</feature>
<dbReference type="GO" id="GO:1901673">
    <property type="term" value="P:regulation of mitotic spindle assembly"/>
    <property type="evidence" value="ECO:0007669"/>
    <property type="project" value="TreeGrafter"/>
</dbReference>
<reference evidence="6" key="1">
    <citation type="journal article" date="2020" name="PLoS Negl. Trop. Dis.">
        <title>High-quality nuclear genome for Sarcoptes scabiei-A critical resource for a neglected parasite.</title>
        <authorList>
            <person name="Korhonen P.K."/>
            <person name="Gasser R.B."/>
            <person name="Ma G."/>
            <person name="Wang T."/>
            <person name="Stroehlein A.J."/>
            <person name="Young N.D."/>
            <person name="Ang C.S."/>
            <person name="Fernando D.D."/>
            <person name="Lu H.C."/>
            <person name="Taylor S."/>
            <person name="Reynolds S.L."/>
            <person name="Mofiz E."/>
            <person name="Najaraj S.H."/>
            <person name="Gowda H."/>
            <person name="Madugundu A."/>
            <person name="Renuse S."/>
            <person name="Holt D."/>
            <person name="Pandey A."/>
            <person name="Papenfuss A.T."/>
            <person name="Fischer K."/>
        </authorList>
    </citation>
    <scope>NUCLEOTIDE SEQUENCE [LARGE SCALE GENOMIC DNA]</scope>
</reference>
<feature type="compositionally biased region" description="Low complexity" evidence="2">
    <location>
        <begin position="1909"/>
        <end position="1931"/>
    </location>
</feature>
<feature type="coiled-coil region" evidence="1">
    <location>
        <begin position="487"/>
        <end position="810"/>
    </location>
</feature>
<feature type="coiled-coil region" evidence="1">
    <location>
        <begin position="1008"/>
        <end position="1060"/>
    </location>
</feature>
<sequence length="1990" mass="229890">MSAYSESMSTDISPEDSASIARELQNLRLKNSMLEEFADNLRQQLQNSEAQLQQSRHDFEEVSQTRDNLRQEICKLNDAQEKLKNEKIEMLDILKNKNEENTSLKILLQTSGSKSKDNDFQNILNKEIKLKFLIEQLNKEKELYSSQIEELTDELKSKTSEILKIRRHHSEKCLEKDIKIDAQTDELNNLKLELNRLKSLLDSKENQNEEISHRLMEVQLNWTKAESSFNRETETQHEIIDILKKDCEDKQKQNNDLNKTVDDLRDLLKKGFDANSELEIQFENMKENYVKDIRELEETCHQLQDEVHELRTKLKNFNNDAVEKQFEKHFHLAAETNRKMRNQTNLSGLYEELIETKQELTKVTTENFNLKNQLKLMSERMNEDDPILYQKALEFESIESFNAEVDEKLKQLMFENEKLLSEKNSDLRTINSMQREINRYQHEVSDLSTQIVALLQSSREEQGFESNEDSFPNDSDIPREIIVFKNIKDLHEKNRQLLAILHEMNRELQEKDSTDYSRNMIDSNLESEIDSLKMKIKNLEEELKSKNDQIKSNRQSKFFDSNLIDSDNINLIAENKELRMKLEKYVEDLEKLREKNLNELRRLESDKNELSQENFSIKNDVFRLTSELNTQKNHLEELAITLEKYQNENATIRERNIRLNNELENLGKNCIQQKEKIEELEESVTEKENRLKLMQADINQSKINVEYLAKENDRLNEDRKIQENLIQSIRLAQENCSRIENEALSKQSLQIEHLKNEIAFQREKFDKEKVRFEETILSLQNRCNNLQDLLDKEREKFLQLQQELFNIKTEMQASKSIDAKISSNQLIVETIDQHQNVPDGSVKKDLQIAQDEIKVLRGKLANSEQKCRSFQELNGSLESSMSRMIEENEKIKNDINEEIKNKTLIIDTLRGDLETLSEKNRILIEENNFSLDRLDKIKSEYEKRLERIQSEYDDLNRALQQSHEHEKDVLNEMRIQSLIANKAQIDRDNAIEMRSKDAQTICELEMKIKESQKNFNEKLDELKKLKQELNSNREIAEKRKELLEQENASLKIRCGVLEKLHDSTFHKIEQLNGQIIALQNNSKLFAMDENQQKENTEQLLSLVKFLRDEKAQLQVNLTKYSDENMCLKIEIENLKKEIEQLKLALQMEKESTERSNQTQMYQELKSKAQLVPILTENNAQLKSQVNQLERKCIELTEKLKQINAKEKQIQDLSNKSIEEEVQKELLKNEIENWKSKSEELSHQLKNTDSDSLKRLMNEKTLLNKQLQANNVEINKLKHEIENKTRSISSIELELVNVKQQLKQSIDQKAILDQEIVRSKNEYSNLMNVNGQLKSLARKYKSEIAKIKSFGENKVEGESNEFSEKETQCDLQEAMAKNDTPSEDKSNELLTKITALDNEIARLNADNESLKQLAGKKEEVAKKIAQQAKQKISDLHLEKSNWMKEKDDLVKETEELRLKVASLEENSRSYVDKLKTEFETQISQHQIELQTANRQIEDLTSQLKQPTVPIETIPMVQLTTCSNVKPPIINSAFTTPVRHSVLPQQQPSTSGTNLVFSSANKPTPTVSIRPMTVSVLPQATVQPRPAISTSSASSVSSSIPSTYPVEVSEASSQTHPNVNQAKRTLESSSFDEPSSSNYKKAKTILILDESDEESGNNDSNSGAREHDIDFNLQENSQGNEEVDEGTEAKISADVENDIEIEDEESIEENDNDDEDEANVEEDDEDEEIGEDQQPDHDSADADSIDDEDEEEEEEADEEEDDDEGGNEEEDGDNSICLEDEEIDEDDDDNMSESKQHSKSIEVISIDSDSSIEERSIEANPSLENASEVSSSHGPSTSFQTESRQNLPSTSKASYHDYVNQQPNRLINVCTSQSLATIRPVSDSEAIASQTSSPSTSQTQVATDGISELASSSTSSTPMSSNVTQSNPNSNNRSQRKMVLWDNNPSRTSVTHQQHSSPHRGIRGRMQRGMQSRRGGNIRRGIGNRGQRNFKF</sequence>
<gene>
    <name evidence="4" type="ORF">SSS_2597</name>
</gene>
<keyword evidence="6" id="KW-1185">Reference proteome</keyword>
<feature type="region of interest" description="Disordered" evidence="2">
    <location>
        <begin position="1540"/>
        <end position="1562"/>
    </location>
</feature>
<feature type="domain" description="Nucleoprotein TPR/MPL1" evidence="3">
    <location>
        <begin position="126"/>
        <end position="202"/>
    </location>
</feature>
<feature type="compositionally biased region" description="Low complexity" evidence="2">
    <location>
        <begin position="1965"/>
        <end position="1979"/>
    </location>
</feature>
<dbReference type="EnsemblMetazoa" id="SSS_2597s_mrna">
    <property type="protein sequence ID" value="KAF7488038.1"/>
    <property type="gene ID" value="SSS_2597"/>
</dbReference>
<evidence type="ECO:0000313" key="4">
    <source>
        <dbReference type="EMBL" id="KAF7488038.1"/>
    </source>
</evidence>
<feature type="region of interest" description="Disordered" evidence="2">
    <location>
        <begin position="1645"/>
        <end position="1664"/>
    </location>
</feature>
<feature type="compositionally biased region" description="Polar residues" evidence="2">
    <location>
        <begin position="1820"/>
        <end position="1849"/>
    </location>
</feature>
<dbReference type="OrthoDB" id="6516990at2759"/>
<protein>
    <submittedName>
        <fullName evidence="4">Nucleoprotein TPR</fullName>
    </submittedName>
</protein>
<feature type="region of interest" description="Disordered" evidence="2">
    <location>
        <begin position="1944"/>
        <end position="1990"/>
    </location>
</feature>
<dbReference type="Proteomes" id="UP000070412">
    <property type="component" value="Unassembled WGS sequence"/>
</dbReference>
<keyword evidence="1" id="KW-0175">Coiled coil</keyword>
<feature type="compositionally biased region" description="Low complexity" evidence="2">
    <location>
        <begin position="1887"/>
        <end position="1898"/>
    </location>
</feature>
<feature type="compositionally biased region" description="Polar residues" evidence="2">
    <location>
        <begin position="1541"/>
        <end position="1562"/>
    </location>
</feature>
<feature type="coiled-coil region" evidence="1">
    <location>
        <begin position="1385"/>
        <end position="1501"/>
    </location>
</feature>
<dbReference type="EMBL" id="WVUK01000066">
    <property type="protein sequence ID" value="KAF7488038.1"/>
    <property type="molecule type" value="Genomic_DNA"/>
</dbReference>
<feature type="region of interest" description="Disordered" evidence="2">
    <location>
        <begin position="1605"/>
        <end position="1636"/>
    </location>
</feature>
<feature type="coiled-coil region" evidence="1">
    <location>
        <begin position="1103"/>
        <end position="1314"/>
    </location>
</feature>
<feature type="region of interest" description="Disordered" evidence="2">
    <location>
        <begin position="1884"/>
        <end position="1932"/>
    </location>
</feature>
<dbReference type="PANTHER" id="PTHR18898:SF2">
    <property type="entry name" value="NUCLEOPROTEIN TPR"/>
    <property type="match status" value="1"/>
</dbReference>
<feature type="coiled-coil region" evidence="1">
    <location>
        <begin position="846"/>
        <end position="965"/>
    </location>
</feature>
<evidence type="ECO:0000313" key="5">
    <source>
        <dbReference type="EnsemblMetazoa" id="KAF7488038.1"/>
    </source>
</evidence>
<dbReference type="GO" id="GO:0006406">
    <property type="term" value="P:mRNA export from nucleus"/>
    <property type="evidence" value="ECO:0007669"/>
    <property type="project" value="TreeGrafter"/>
</dbReference>
<organism evidence="4">
    <name type="scientific">Sarcoptes scabiei</name>
    <name type="common">Itch mite</name>
    <name type="synonym">Acarus scabiei</name>
    <dbReference type="NCBI Taxonomy" id="52283"/>
    <lineage>
        <taxon>Eukaryota</taxon>
        <taxon>Metazoa</taxon>
        <taxon>Ecdysozoa</taxon>
        <taxon>Arthropoda</taxon>
        <taxon>Chelicerata</taxon>
        <taxon>Arachnida</taxon>
        <taxon>Acari</taxon>
        <taxon>Acariformes</taxon>
        <taxon>Sarcoptiformes</taxon>
        <taxon>Astigmata</taxon>
        <taxon>Psoroptidia</taxon>
        <taxon>Sarcoptoidea</taxon>
        <taxon>Sarcoptidae</taxon>
        <taxon>Sarcoptinae</taxon>
        <taxon>Sarcoptes</taxon>
    </lineage>
</organism>
<feature type="coiled-coil region" evidence="1">
    <location>
        <begin position="134"/>
        <end position="320"/>
    </location>
</feature>
<evidence type="ECO:0000259" key="3">
    <source>
        <dbReference type="Pfam" id="PF25481"/>
    </source>
</evidence>
<feature type="compositionally biased region" description="Low complexity" evidence="2">
    <location>
        <begin position="1626"/>
        <end position="1635"/>
    </location>
</feature>
<reference evidence="4" key="2">
    <citation type="submission" date="2020-01" db="EMBL/GenBank/DDBJ databases">
        <authorList>
            <person name="Korhonen P.K.K."/>
            <person name="Guangxu M.G."/>
            <person name="Wang T.W."/>
            <person name="Stroehlein A.J.S."/>
            <person name="Young N.D."/>
            <person name="Ang C.-S.A."/>
            <person name="Fernando D.W.F."/>
            <person name="Lu H.L."/>
            <person name="Taylor S.T."/>
            <person name="Ehtesham M.E.M."/>
            <person name="Najaraj S.H.N."/>
            <person name="Harsha G.H.G."/>
            <person name="Madugundu A.M."/>
            <person name="Renuse S.R."/>
            <person name="Holt D.H."/>
            <person name="Pandey A.P."/>
            <person name="Papenfuss A.P."/>
            <person name="Gasser R.B.G."/>
            <person name="Fischer K.F."/>
        </authorList>
    </citation>
    <scope>NUCLEOTIDE SEQUENCE</scope>
    <source>
        <strain evidence="4">SSS_KF_BRIS2020</strain>
    </source>
</reference>
<feature type="region of interest" description="Disordered" evidence="2">
    <location>
        <begin position="1670"/>
        <end position="1849"/>
    </location>
</feature>
<dbReference type="InterPro" id="IPR057577">
    <property type="entry name" value="Nucleoprot-TPR/MLP1_dom"/>
</dbReference>
<feature type="compositionally biased region" description="Acidic residues" evidence="2">
    <location>
        <begin position="1693"/>
        <end position="1731"/>
    </location>
</feature>
<accession>A0A834VBZ6</accession>